<dbReference type="EMBL" id="AP023326">
    <property type="protein sequence ID" value="BCI65505.1"/>
    <property type="molecule type" value="Genomic_DNA"/>
</dbReference>
<dbReference type="Proteomes" id="UP000515220">
    <property type="component" value="Chromosome"/>
</dbReference>
<gene>
    <name evidence="6" type="ORF">AAJCM20276_01290</name>
</gene>
<dbReference type="PANTHER" id="PTHR30136">
    <property type="entry name" value="HELIX-TURN-HELIX TRANSCRIPTIONAL REGULATOR, ICLR FAMILY"/>
    <property type="match status" value="1"/>
</dbReference>
<dbReference type="InterPro" id="IPR005471">
    <property type="entry name" value="Tscrpt_reg_IclR_N"/>
</dbReference>
<dbReference type="InterPro" id="IPR029016">
    <property type="entry name" value="GAF-like_dom_sf"/>
</dbReference>
<keyword evidence="2" id="KW-0238">DNA-binding</keyword>
<dbReference type="PROSITE" id="PS51078">
    <property type="entry name" value="ICLR_ED"/>
    <property type="match status" value="1"/>
</dbReference>
<evidence type="ECO:0000256" key="3">
    <source>
        <dbReference type="ARBA" id="ARBA00023163"/>
    </source>
</evidence>
<dbReference type="SMART" id="SM00346">
    <property type="entry name" value="HTH_ICLR"/>
    <property type="match status" value="1"/>
</dbReference>
<sequence>MTRDPKLIQSVERAAAILEIIAQQGGAAPLRQIAALAGIRKTTAHNILQTLNSLGYVRRRTGDMRYYLGSRILNLARIAGNDSATRAKLRPVLETIAHKTDQTVWLAVPSGDEAAYLDIVDFRNPDRASVHAPFREKLEGSAVGLVFLAFIPGMARRLTHSLTDAATSSAIEEIEAVRARGYALDLENYHPGIHGVAIPWRENGEVLASLCVTGPAAELPQQKLVQMAWMMMKLQTDSVQLC</sequence>
<keyword evidence="1" id="KW-0805">Transcription regulation</keyword>
<evidence type="ECO:0000256" key="2">
    <source>
        <dbReference type="ARBA" id="ARBA00023125"/>
    </source>
</evidence>
<keyword evidence="3" id="KW-0804">Transcription</keyword>
<organism evidence="6 7">
    <name type="scientific">Acetobacter aceti</name>
    <dbReference type="NCBI Taxonomy" id="435"/>
    <lineage>
        <taxon>Bacteria</taxon>
        <taxon>Pseudomonadati</taxon>
        <taxon>Pseudomonadota</taxon>
        <taxon>Alphaproteobacteria</taxon>
        <taxon>Acetobacterales</taxon>
        <taxon>Acetobacteraceae</taxon>
        <taxon>Acetobacter</taxon>
        <taxon>Acetobacter subgen. Acetobacter</taxon>
    </lineage>
</organism>
<dbReference type="Gene3D" id="3.30.450.40">
    <property type="match status" value="1"/>
</dbReference>
<dbReference type="InterPro" id="IPR050707">
    <property type="entry name" value="HTH_MetabolicPath_Reg"/>
</dbReference>
<dbReference type="InterPro" id="IPR036390">
    <property type="entry name" value="WH_DNA-bd_sf"/>
</dbReference>
<feature type="domain" description="IclR-ED" evidence="5">
    <location>
        <begin position="71"/>
        <end position="242"/>
    </location>
</feature>
<dbReference type="SUPFAM" id="SSF55781">
    <property type="entry name" value="GAF domain-like"/>
    <property type="match status" value="1"/>
</dbReference>
<dbReference type="FunFam" id="1.10.10.10:FF:000056">
    <property type="entry name" value="IclR family transcriptional regulator"/>
    <property type="match status" value="1"/>
</dbReference>
<dbReference type="SUPFAM" id="SSF46785">
    <property type="entry name" value="Winged helix' DNA-binding domain"/>
    <property type="match status" value="1"/>
</dbReference>
<dbReference type="GO" id="GO:0045892">
    <property type="term" value="P:negative regulation of DNA-templated transcription"/>
    <property type="evidence" value="ECO:0007669"/>
    <property type="project" value="TreeGrafter"/>
</dbReference>
<dbReference type="Gene3D" id="1.10.10.10">
    <property type="entry name" value="Winged helix-like DNA-binding domain superfamily/Winged helix DNA-binding domain"/>
    <property type="match status" value="1"/>
</dbReference>
<dbReference type="AlphaFoldDB" id="A0A6S6PFY0"/>
<dbReference type="PANTHER" id="PTHR30136:SF24">
    <property type="entry name" value="HTH-TYPE TRANSCRIPTIONAL REPRESSOR ALLR"/>
    <property type="match status" value="1"/>
</dbReference>
<evidence type="ECO:0000259" key="5">
    <source>
        <dbReference type="PROSITE" id="PS51078"/>
    </source>
</evidence>
<dbReference type="PROSITE" id="PS51077">
    <property type="entry name" value="HTH_ICLR"/>
    <property type="match status" value="1"/>
</dbReference>
<evidence type="ECO:0000313" key="6">
    <source>
        <dbReference type="EMBL" id="BCI65505.1"/>
    </source>
</evidence>
<evidence type="ECO:0000256" key="1">
    <source>
        <dbReference type="ARBA" id="ARBA00023015"/>
    </source>
</evidence>
<accession>A0A6S6PFY0</accession>
<feature type="domain" description="HTH iclR-type" evidence="4">
    <location>
        <begin position="8"/>
        <end position="70"/>
    </location>
</feature>
<dbReference type="GO" id="GO:0003700">
    <property type="term" value="F:DNA-binding transcription factor activity"/>
    <property type="evidence" value="ECO:0007669"/>
    <property type="project" value="TreeGrafter"/>
</dbReference>
<dbReference type="GO" id="GO:0003677">
    <property type="term" value="F:DNA binding"/>
    <property type="evidence" value="ECO:0007669"/>
    <property type="project" value="UniProtKB-KW"/>
</dbReference>
<evidence type="ECO:0000313" key="7">
    <source>
        <dbReference type="Proteomes" id="UP000515220"/>
    </source>
</evidence>
<dbReference type="Pfam" id="PF01614">
    <property type="entry name" value="IclR_C"/>
    <property type="match status" value="1"/>
</dbReference>
<proteinExistence type="predicted"/>
<dbReference type="RefSeq" id="WP_099348000.1">
    <property type="nucleotide sequence ID" value="NZ_AP023326.1"/>
</dbReference>
<protein>
    <submittedName>
        <fullName evidence="6">Transcriptional regulator</fullName>
    </submittedName>
</protein>
<dbReference type="Pfam" id="PF09339">
    <property type="entry name" value="HTH_IclR"/>
    <property type="match status" value="1"/>
</dbReference>
<dbReference type="InterPro" id="IPR036388">
    <property type="entry name" value="WH-like_DNA-bd_sf"/>
</dbReference>
<evidence type="ECO:0000259" key="4">
    <source>
        <dbReference type="PROSITE" id="PS51077"/>
    </source>
</evidence>
<name>A0A6S6PFY0_ACEAC</name>
<reference evidence="6 7" key="1">
    <citation type="submission" date="2020-07" db="EMBL/GenBank/DDBJ databases">
        <title>Complete Genome Sequence of an acetic acid bacterium, Acetobacter aceti JCM20276.</title>
        <authorList>
            <person name="Hirose Y."/>
            <person name="Mihara H."/>
        </authorList>
    </citation>
    <scope>NUCLEOTIDE SEQUENCE [LARGE SCALE GENOMIC DNA]</scope>
    <source>
        <strain evidence="6 7">JCM20276</strain>
    </source>
</reference>
<dbReference type="InterPro" id="IPR014757">
    <property type="entry name" value="Tscrpt_reg_IclR_C"/>
</dbReference>